<dbReference type="PRINTS" id="PR00337">
    <property type="entry name" value="LEUILEVALBP"/>
</dbReference>
<dbReference type="EMBL" id="FWFR01000001">
    <property type="protein sequence ID" value="SLN46748.1"/>
    <property type="molecule type" value="Genomic_DNA"/>
</dbReference>
<dbReference type="SUPFAM" id="SSF53822">
    <property type="entry name" value="Periplasmic binding protein-like I"/>
    <property type="match status" value="1"/>
</dbReference>
<feature type="signal peptide" evidence="5">
    <location>
        <begin position="1"/>
        <end position="21"/>
    </location>
</feature>
<dbReference type="AlphaFoldDB" id="A0A1Y5STR8"/>
<feature type="chain" id="PRO_5010992115" evidence="5">
    <location>
        <begin position="22"/>
        <end position="388"/>
    </location>
</feature>
<dbReference type="Proteomes" id="UP000193200">
    <property type="component" value="Unassembled WGS sequence"/>
</dbReference>
<evidence type="ECO:0000256" key="1">
    <source>
        <dbReference type="ARBA" id="ARBA00010062"/>
    </source>
</evidence>
<dbReference type="OrthoDB" id="5794591at2"/>
<evidence type="ECO:0000259" key="6">
    <source>
        <dbReference type="Pfam" id="PF13458"/>
    </source>
</evidence>
<evidence type="ECO:0000256" key="2">
    <source>
        <dbReference type="ARBA" id="ARBA00022448"/>
    </source>
</evidence>
<gene>
    <name evidence="7" type="primary">braC_5</name>
    <name evidence="7" type="ORF">OCH7691_02003</name>
</gene>
<name>A0A1Y5STR8_9PROT</name>
<comment type="similarity">
    <text evidence="1">Belongs to the leucine-binding protein family.</text>
</comment>
<dbReference type="InterPro" id="IPR028081">
    <property type="entry name" value="Leu-bd"/>
</dbReference>
<keyword evidence="4" id="KW-0029">Amino-acid transport</keyword>
<dbReference type="RefSeq" id="WP_085883211.1">
    <property type="nucleotide sequence ID" value="NZ_FWFR01000001.1"/>
</dbReference>
<accession>A0A1Y5STR8</accession>
<dbReference type="CDD" id="cd06343">
    <property type="entry name" value="PBP1_ABC_ligand_binding-like"/>
    <property type="match status" value="1"/>
</dbReference>
<feature type="domain" description="Leucine-binding protein" evidence="6">
    <location>
        <begin position="30"/>
        <end position="377"/>
    </location>
</feature>
<evidence type="ECO:0000256" key="5">
    <source>
        <dbReference type="SAM" id="SignalP"/>
    </source>
</evidence>
<dbReference type="Pfam" id="PF13458">
    <property type="entry name" value="Peripla_BP_6"/>
    <property type="match status" value="1"/>
</dbReference>
<evidence type="ECO:0000256" key="4">
    <source>
        <dbReference type="ARBA" id="ARBA00022970"/>
    </source>
</evidence>
<proteinExistence type="inferred from homology"/>
<protein>
    <submittedName>
        <fullName evidence="7">Leucine-, isoleucine-, valine-, threonine-, and alanine-binding protein</fullName>
    </submittedName>
</protein>
<evidence type="ECO:0000313" key="8">
    <source>
        <dbReference type="Proteomes" id="UP000193200"/>
    </source>
</evidence>
<dbReference type="PANTHER" id="PTHR47235">
    <property type="entry name" value="BLR6548 PROTEIN"/>
    <property type="match status" value="1"/>
</dbReference>
<dbReference type="InterPro" id="IPR000709">
    <property type="entry name" value="Leu_Ile_Val-bd"/>
</dbReference>
<evidence type="ECO:0000313" key="7">
    <source>
        <dbReference type="EMBL" id="SLN46748.1"/>
    </source>
</evidence>
<sequence>MKLFAFLLSGVVALGVQSVSAETRGVTDDTIKIGTVTDLSGPLASWGVAATNGQRMRYEEVNENGGINSRKIDFIVEDMQYQIPMAVQAAAKLMTSDEVFAFVANLGTPPNNAIMKRTLDAGFPYIFPLSAGLSMSEPAYPLKKPYLLNDRDTMRGAVRYFAETKGVKKICYQVMANDYGTEVESGIKMAAETLGLEITAFGRHKPTETEFTAAVLQLRNSGCEALFIGSVSRDATQIYTTVRGAGWDVPVISSLGSLVPPVAENAAMEGFYTAAPFHLIDFEGAKDSAPHVYEWYQDYKARFGANPSAQAVIGYTMADVTVKALEKAGKDLTVDSFIAAFDSIESYNDPFGGPEVSFKGATHYGAQYSVLSQVRDGKWVVVSQSLPF</sequence>
<evidence type="ECO:0000256" key="3">
    <source>
        <dbReference type="ARBA" id="ARBA00022729"/>
    </source>
</evidence>
<dbReference type="PANTHER" id="PTHR47235:SF1">
    <property type="entry name" value="BLR6548 PROTEIN"/>
    <property type="match status" value="1"/>
</dbReference>
<dbReference type="InterPro" id="IPR028082">
    <property type="entry name" value="Peripla_BP_I"/>
</dbReference>
<dbReference type="Gene3D" id="3.40.50.2300">
    <property type="match status" value="2"/>
</dbReference>
<dbReference type="GO" id="GO:0006865">
    <property type="term" value="P:amino acid transport"/>
    <property type="evidence" value="ECO:0007669"/>
    <property type="project" value="UniProtKB-KW"/>
</dbReference>
<organism evidence="7 8">
    <name type="scientific">Oceanibacterium hippocampi</name>
    <dbReference type="NCBI Taxonomy" id="745714"/>
    <lineage>
        <taxon>Bacteria</taxon>
        <taxon>Pseudomonadati</taxon>
        <taxon>Pseudomonadota</taxon>
        <taxon>Alphaproteobacteria</taxon>
        <taxon>Sneathiellales</taxon>
        <taxon>Sneathiellaceae</taxon>
        <taxon>Oceanibacterium</taxon>
    </lineage>
</organism>
<keyword evidence="3 5" id="KW-0732">Signal</keyword>
<dbReference type="InParanoid" id="A0A1Y5STR8"/>
<keyword evidence="2" id="KW-0813">Transport</keyword>
<reference evidence="7 8" key="1">
    <citation type="submission" date="2017-03" db="EMBL/GenBank/DDBJ databases">
        <authorList>
            <person name="Afonso C.L."/>
            <person name="Miller P.J."/>
            <person name="Scott M.A."/>
            <person name="Spackman E."/>
            <person name="Goraichik I."/>
            <person name="Dimitrov K.M."/>
            <person name="Suarez D.L."/>
            <person name="Swayne D.E."/>
        </authorList>
    </citation>
    <scope>NUCLEOTIDE SEQUENCE [LARGE SCALE GENOMIC DNA]</scope>
    <source>
        <strain evidence="7 8">CECT 7691</strain>
    </source>
</reference>
<keyword evidence="8" id="KW-1185">Reference proteome</keyword>